<reference evidence="2" key="3">
    <citation type="submission" date="2023-04" db="EMBL/GenBank/DDBJ databases">
        <authorList>
            <person name="Wang Y."/>
        </authorList>
    </citation>
    <scope>NUCLEOTIDE SEQUENCE</scope>
    <source>
        <strain evidence="2">ZW18</strain>
    </source>
</reference>
<dbReference type="Proteomes" id="UP001242513">
    <property type="component" value="Chromosome"/>
</dbReference>
<dbReference type="EMBL" id="CP123735">
    <property type="protein sequence ID" value="WGO86762.1"/>
    <property type="molecule type" value="Genomic_DNA"/>
</dbReference>
<proteinExistence type="predicted"/>
<sequence length="77" mass="8862">MKIKSSKNFSGANFPDQAPINRHHISRLAFNFSFLTKQKDYNLKSKKLSKSVKVKLLEQISSLSEDDKVIILNRPKD</sequence>
<name>A0AAX3UGE6_9LACO</name>
<keyword evidence="3" id="KW-1185">Reference proteome</keyword>
<gene>
    <name evidence="2" type="ORF">QEJ78_04825</name>
    <name evidence="1" type="ORF">SAMN02983011_00978</name>
</gene>
<accession>A0AAX3UGE6</accession>
<dbReference type="EMBL" id="FMXC01000008">
    <property type="protein sequence ID" value="SDA50470.1"/>
    <property type="molecule type" value="Genomic_DNA"/>
</dbReference>
<protein>
    <submittedName>
        <fullName evidence="2">Uncharacterized protein</fullName>
    </submittedName>
</protein>
<evidence type="ECO:0000313" key="4">
    <source>
        <dbReference type="Proteomes" id="UP001242513"/>
    </source>
</evidence>
<evidence type="ECO:0000313" key="1">
    <source>
        <dbReference type="EMBL" id="SDA50470.1"/>
    </source>
</evidence>
<dbReference type="Proteomes" id="UP000181860">
    <property type="component" value="Unassembled WGS sequence"/>
</dbReference>
<organism evidence="2 4">
    <name type="scientific">Lactobacillus kefiranofaciens</name>
    <dbReference type="NCBI Taxonomy" id="267818"/>
    <lineage>
        <taxon>Bacteria</taxon>
        <taxon>Bacillati</taxon>
        <taxon>Bacillota</taxon>
        <taxon>Bacilli</taxon>
        <taxon>Lactobacillales</taxon>
        <taxon>Lactobacillaceae</taxon>
        <taxon>Lactobacillus</taxon>
    </lineage>
</organism>
<dbReference type="RefSeq" id="WP_226908582.1">
    <property type="nucleotide sequence ID" value="NZ_CP123735.1"/>
</dbReference>
<reference evidence="2" key="2">
    <citation type="journal article" date="2022" name="Food Funct.">
        <title>Lactobacillus kefiranofaciens ZW18 from Kefir enhances the anti-tumor effect of anti-programmed cell death 1 (PD-1) immunotherapy by modulating the gut microbiota.</title>
        <authorList>
            <person name="Zhao J."/>
            <person name="Wang Y."/>
            <person name="Wang J."/>
            <person name="Lv M."/>
            <person name="Zhou C."/>
            <person name="Jia L."/>
            <person name="Geng W."/>
        </authorList>
    </citation>
    <scope>NUCLEOTIDE SEQUENCE</scope>
    <source>
        <strain evidence="2">ZW18</strain>
    </source>
</reference>
<dbReference type="AlphaFoldDB" id="A0AAX3UGE6"/>
<evidence type="ECO:0000313" key="3">
    <source>
        <dbReference type="Proteomes" id="UP000181860"/>
    </source>
</evidence>
<reference evidence="1 3" key="1">
    <citation type="submission" date="2016-10" db="EMBL/GenBank/DDBJ databases">
        <authorList>
            <person name="Varghese N."/>
            <person name="Submissions S."/>
        </authorList>
    </citation>
    <scope>NUCLEOTIDE SEQUENCE [LARGE SCALE GENOMIC DNA]</scope>
    <source>
        <strain evidence="1 3">ATCC 43761</strain>
    </source>
</reference>
<evidence type="ECO:0000313" key="2">
    <source>
        <dbReference type="EMBL" id="WGO86762.1"/>
    </source>
</evidence>